<dbReference type="Proteomes" id="UP000198680">
    <property type="component" value="Unassembled WGS sequence"/>
</dbReference>
<proteinExistence type="predicted"/>
<gene>
    <name evidence="2" type="ORF">SAMN05660642_04570</name>
</gene>
<evidence type="ECO:0000256" key="1">
    <source>
        <dbReference type="SAM" id="MobiDB-lite"/>
    </source>
</evidence>
<dbReference type="RefSeq" id="WP_175479706.1">
    <property type="nucleotide sequence ID" value="NZ_FNHE01000016.1"/>
</dbReference>
<feature type="region of interest" description="Disordered" evidence="1">
    <location>
        <begin position="200"/>
        <end position="220"/>
    </location>
</feature>
<dbReference type="EMBL" id="FNHE01000016">
    <property type="protein sequence ID" value="SDN32087.1"/>
    <property type="molecule type" value="Genomic_DNA"/>
</dbReference>
<sequence>MHHRAPRARRTALAVAVPIGLVTSLALTWGSTQAAFYASTGNAGNSWQTGSVVLDHSASGSALFASASDVALKPGLPPRSRCIRLDYTGTLPADIRMYVGTPSGSAIALDPYLVMSVERGTDVSSTTTVAADCSTGFTPTATPTYLDSATHTDAPTVETSRTLAHLRAQHADYTTGIAVNPATAPNTYMTLRITYSLKDDNGAQNKQSSATFTWEARNTP</sequence>
<accession>A0A1H0AF93</accession>
<keyword evidence="3" id="KW-1185">Reference proteome</keyword>
<dbReference type="AlphaFoldDB" id="A0A1H0AF93"/>
<evidence type="ECO:0008006" key="4">
    <source>
        <dbReference type="Google" id="ProtNLM"/>
    </source>
</evidence>
<reference evidence="3" key="1">
    <citation type="submission" date="2016-10" db="EMBL/GenBank/DDBJ databases">
        <authorList>
            <person name="Varghese N."/>
            <person name="Submissions S."/>
        </authorList>
    </citation>
    <scope>NUCLEOTIDE SEQUENCE [LARGE SCALE GENOMIC DNA]</scope>
    <source>
        <strain evidence="3">DSM 45419</strain>
    </source>
</reference>
<dbReference type="STRING" id="1137991.SAMN05660642_04570"/>
<feature type="compositionally biased region" description="Polar residues" evidence="1">
    <location>
        <begin position="202"/>
        <end position="220"/>
    </location>
</feature>
<name>A0A1H0AF93_9ACTN</name>
<organism evidence="2 3">
    <name type="scientific">Geodermatophilus siccatus</name>
    <dbReference type="NCBI Taxonomy" id="1137991"/>
    <lineage>
        <taxon>Bacteria</taxon>
        <taxon>Bacillati</taxon>
        <taxon>Actinomycetota</taxon>
        <taxon>Actinomycetes</taxon>
        <taxon>Geodermatophilales</taxon>
        <taxon>Geodermatophilaceae</taxon>
        <taxon>Geodermatophilus</taxon>
    </lineage>
</organism>
<protein>
    <recommendedName>
        <fullName evidence="4">SipW-cognate class signal peptide</fullName>
    </recommendedName>
</protein>
<evidence type="ECO:0000313" key="2">
    <source>
        <dbReference type="EMBL" id="SDN32087.1"/>
    </source>
</evidence>
<evidence type="ECO:0000313" key="3">
    <source>
        <dbReference type="Proteomes" id="UP000198680"/>
    </source>
</evidence>